<keyword evidence="4" id="KW-1185">Reference proteome</keyword>
<feature type="compositionally biased region" description="Basic and acidic residues" evidence="1">
    <location>
        <begin position="16"/>
        <end position="27"/>
    </location>
</feature>
<protein>
    <recommendedName>
        <fullName evidence="2">Protein kinase domain-containing protein</fullName>
    </recommendedName>
</protein>
<proteinExistence type="predicted"/>
<dbReference type="Gene3D" id="3.30.200.20">
    <property type="entry name" value="Phosphorylase Kinase, domain 1"/>
    <property type="match status" value="1"/>
</dbReference>
<sequence length="853" mass="96484">MPGEMKRKRNLVSSPDQRDDAHEESGSKARKLTGPAVPQIVVDRPESSVGSDEATSEGLSFPANRQGFDDSLHSFPSSRESLDSESSVSRPGSPGPAFIPSRITYSLHTTFEDSEPYIHGDELTASLNDAESYCVIETIAQRYAQKVYGNSLGQKDLSFRYGNCTLLGEKGFKCRRPLRSLEDWGAICKVIAGYWTANSSRTLSLEILREYASYQSRATNEATLTEAKRMDIHDLMKRYSHKSLGRPYIPHTDLEKVIPKNMVPEIINEDQCKGMDPSNKAAFIEDVQSRGRKLLVMFVHNELHMECLKKLLDSGYDDTSLPLTSEALCHKRCGPKFDAFIDRQGAYLAARFNKVGEHQDFDHHVVIPIHFCPKDVKPTDLASDMDTRSDGGNRNAYGRQATAKDRALCGSGAYSSVFRVRLHPNHHALSLDKDAYFALKEFRHRPHANNSDFSKELRILNVLRRFNHDHIVTHLATWVQDEVYCMLFPYAQCNLREYMMWNEFQFRGGRELWLLEQLKGLASALKLIHDLSNEDTLTPLQSPRHQAPSPILTGERRAGWHHDLKPENILYFWDTDPPLGTFRISDWGSGRVNTYRSGRTVFTPSPNGTLTYEPPEVLYEGKTSRPYDVWSLGCVFLELLVWAVWNFRAVKAFGNERIDRRDLWSASTLKDDAFWQRLEGGNVVLRQSVKNWISKLEDALRQPKQAPLMAAFELVRDMLDPRRNVRIPARDVEETLGRICVQALVGLEDDDSADADNDPLELRLSLKAPDRRYSDSASHANSLSSRHVAPAFGDQVFASPIDMMSPHMRHSELSPSTASRSRQNSLASSVISVRDGRSGPSKANTPEPMEERK</sequence>
<dbReference type="InterPro" id="IPR011009">
    <property type="entry name" value="Kinase-like_dom_sf"/>
</dbReference>
<accession>A0ABR4ANF1</accession>
<feature type="compositionally biased region" description="Low complexity" evidence="1">
    <location>
        <begin position="74"/>
        <end position="91"/>
    </location>
</feature>
<feature type="region of interest" description="Disordered" evidence="1">
    <location>
        <begin position="806"/>
        <end position="853"/>
    </location>
</feature>
<name>A0ABR4ANF1_9LECA</name>
<dbReference type="SMART" id="SM00220">
    <property type="entry name" value="S_TKc"/>
    <property type="match status" value="1"/>
</dbReference>
<reference evidence="3 4" key="1">
    <citation type="submission" date="2024-09" db="EMBL/GenBank/DDBJ databases">
        <title>Rethinking Asexuality: The Enigmatic Case of Functional Sexual Genes in Lepraria (Stereocaulaceae).</title>
        <authorList>
            <person name="Doellman M."/>
            <person name="Sun Y."/>
            <person name="Barcenas-Pena A."/>
            <person name="Lumbsch H.T."/>
            <person name="Grewe F."/>
        </authorList>
    </citation>
    <scope>NUCLEOTIDE SEQUENCE [LARGE SCALE GENOMIC DNA]</scope>
    <source>
        <strain evidence="3 4">Mercado 3170</strain>
    </source>
</reference>
<feature type="region of interest" description="Disordered" evidence="1">
    <location>
        <begin position="1"/>
        <end position="99"/>
    </location>
</feature>
<gene>
    <name evidence="3" type="ORF">N7G274_001098</name>
</gene>
<feature type="compositionally biased region" description="Polar residues" evidence="1">
    <location>
        <begin position="813"/>
        <end position="831"/>
    </location>
</feature>
<organism evidence="3 4">
    <name type="scientific">Stereocaulon virgatum</name>
    <dbReference type="NCBI Taxonomy" id="373712"/>
    <lineage>
        <taxon>Eukaryota</taxon>
        <taxon>Fungi</taxon>
        <taxon>Dikarya</taxon>
        <taxon>Ascomycota</taxon>
        <taxon>Pezizomycotina</taxon>
        <taxon>Lecanoromycetes</taxon>
        <taxon>OSLEUM clade</taxon>
        <taxon>Lecanoromycetidae</taxon>
        <taxon>Lecanorales</taxon>
        <taxon>Lecanorineae</taxon>
        <taxon>Stereocaulaceae</taxon>
        <taxon>Stereocaulon</taxon>
    </lineage>
</organism>
<dbReference type="CDD" id="cd00180">
    <property type="entry name" value="PKc"/>
    <property type="match status" value="1"/>
</dbReference>
<evidence type="ECO:0000259" key="2">
    <source>
        <dbReference type="PROSITE" id="PS50011"/>
    </source>
</evidence>
<dbReference type="Gene3D" id="1.10.510.10">
    <property type="entry name" value="Transferase(Phosphotransferase) domain 1"/>
    <property type="match status" value="1"/>
</dbReference>
<dbReference type="PANTHER" id="PTHR24359:SF37">
    <property type="entry name" value="PROTEIN KINASE DOMAIN-CONTAINING PROTEIN"/>
    <property type="match status" value="1"/>
</dbReference>
<evidence type="ECO:0000313" key="4">
    <source>
        <dbReference type="Proteomes" id="UP001590950"/>
    </source>
</evidence>
<dbReference type="PANTHER" id="PTHR24359">
    <property type="entry name" value="SERINE/THREONINE-PROTEIN KINASE SBK1"/>
    <property type="match status" value="1"/>
</dbReference>
<dbReference type="SUPFAM" id="SSF56112">
    <property type="entry name" value="Protein kinase-like (PK-like)"/>
    <property type="match status" value="1"/>
</dbReference>
<evidence type="ECO:0000313" key="3">
    <source>
        <dbReference type="EMBL" id="KAL2047079.1"/>
    </source>
</evidence>
<dbReference type="EMBL" id="JBEFKJ010000003">
    <property type="protein sequence ID" value="KAL2047079.1"/>
    <property type="molecule type" value="Genomic_DNA"/>
</dbReference>
<dbReference type="Pfam" id="PF00069">
    <property type="entry name" value="Pkinase"/>
    <property type="match status" value="1"/>
</dbReference>
<feature type="compositionally biased region" description="Basic residues" evidence="1">
    <location>
        <begin position="1"/>
        <end position="10"/>
    </location>
</feature>
<dbReference type="InterPro" id="IPR000719">
    <property type="entry name" value="Prot_kinase_dom"/>
</dbReference>
<dbReference type="PROSITE" id="PS50011">
    <property type="entry name" value="PROTEIN_KINASE_DOM"/>
    <property type="match status" value="1"/>
</dbReference>
<dbReference type="Proteomes" id="UP001590950">
    <property type="component" value="Unassembled WGS sequence"/>
</dbReference>
<evidence type="ECO:0000256" key="1">
    <source>
        <dbReference type="SAM" id="MobiDB-lite"/>
    </source>
</evidence>
<feature type="domain" description="Protein kinase" evidence="2">
    <location>
        <begin position="403"/>
        <end position="745"/>
    </location>
</feature>
<comment type="caution">
    <text evidence="3">The sequence shown here is derived from an EMBL/GenBank/DDBJ whole genome shotgun (WGS) entry which is preliminary data.</text>
</comment>